<protein>
    <submittedName>
        <fullName evidence="2">Uncharacterized protein</fullName>
    </submittedName>
</protein>
<gene>
    <name evidence="2" type="ORF">SEMRO_1136_G245190.1</name>
</gene>
<name>A0A9N8HMP1_9STRA</name>
<dbReference type="AlphaFoldDB" id="A0A9N8HMP1"/>
<sequence length="262" mass="28686">MVSYAVVVATLAALTTSMFQMFKPRLPPYSLQIVKVPVPSVINGEIFTMLTVKVRLHNSNFIAIDVHSLAFDLFYPDYYGALTHIGRVYDHNIQHRNEECLSDDLCRRDKGLDKAVWALQARGDFDVSDKVFASLGARGLLRTLPSLVWNSFQGGGSLVIPTTGVMQVKASSSTPVTMSMICDNSLNLWTLVLVGVECTLNSIDIGWIGLDATADKLQAEVLSTLKANATGGVLEANRPRIEKKKRGLENMVKKLNSGAVQT</sequence>
<accession>A0A9N8HMP1</accession>
<evidence type="ECO:0000256" key="1">
    <source>
        <dbReference type="SAM" id="SignalP"/>
    </source>
</evidence>
<dbReference type="Proteomes" id="UP001153069">
    <property type="component" value="Unassembled WGS sequence"/>
</dbReference>
<keyword evidence="1" id="KW-0732">Signal</keyword>
<reference evidence="2" key="1">
    <citation type="submission" date="2020-06" db="EMBL/GenBank/DDBJ databases">
        <authorList>
            <consortium name="Plant Systems Biology data submission"/>
        </authorList>
    </citation>
    <scope>NUCLEOTIDE SEQUENCE</scope>
    <source>
        <strain evidence="2">D6</strain>
    </source>
</reference>
<evidence type="ECO:0000313" key="2">
    <source>
        <dbReference type="EMBL" id="CAB9520808.1"/>
    </source>
</evidence>
<dbReference type="EMBL" id="CAICTM010001134">
    <property type="protein sequence ID" value="CAB9520808.1"/>
    <property type="molecule type" value="Genomic_DNA"/>
</dbReference>
<feature type="signal peptide" evidence="1">
    <location>
        <begin position="1"/>
        <end position="17"/>
    </location>
</feature>
<organism evidence="2 3">
    <name type="scientific">Seminavis robusta</name>
    <dbReference type="NCBI Taxonomy" id="568900"/>
    <lineage>
        <taxon>Eukaryota</taxon>
        <taxon>Sar</taxon>
        <taxon>Stramenopiles</taxon>
        <taxon>Ochrophyta</taxon>
        <taxon>Bacillariophyta</taxon>
        <taxon>Bacillariophyceae</taxon>
        <taxon>Bacillariophycidae</taxon>
        <taxon>Naviculales</taxon>
        <taxon>Naviculaceae</taxon>
        <taxon>Seminavis</taxon>
    </lineage>
</organism>
<feature type="chain" id="PRO_5040355898" evidence="1">
    <location>
        <begin position="18"/>
        <end position="262"/>
    </location>
</feature>
<proteinExistence type="predicted"/>
<keyword evidence="3" id="KW-1185">Reference proteome</keyword>
<comment type="caution">
    <text evidence="2">The sequence shown here is derived from an EMBL/GenBank/DDBJ whole genome shotgun (WGS) entry which is preliminary data.</text>
</comment>
<dbReference type="OrthoDB" id="47231at2759"/>
<evidence type="ECO:0000313" key="3">
    <source>
        <dbReference type="Proteomes" id="UP001153069"/>
    </source>
</evidence>